<dbReference type="PANTHER" id="PTHR11157">
    <property type="entry name" value="FATTY ACID ACYL TRANSFERASE-RELATED"/>
    <property type="match status" value="1"/>
</dbReference>
<feature type="transmembrane region" description="Helical" evidence="10">
    <location>
        <begin position="67"/>
        <end position="89"/>
    </location>
</feature>
<accession>A0A9B0WGG1</accession>
<dbReference type="GeneID" id="102830879"/>
<dbReference type="GO" id="GO:0042761">
    <property type="term" value="P:very long-chain fatty acid biosynthetic process"/>
    <property type="evidence" value="ECO:0007669"/>
    <property type="project" value="TreeGrafter"/>
</dbReference>
<sequence>MATVMNVTREINHLFQPYEFEEVEVLRVFLEEYWTTSFSISVIYLLLVFVGQNYMKARKGFNLQKPLIMWSFTLAIFSILGTVRTWSFMGTVLYRAGPKYSVCYTSFIENSAVRFWSILFTLSKIIELGDTAFIVLRKRPLIFVHWYHHSTVLVFTFFGYNKKMAAGGWFMTMNFGVHAIMYSYYTLRAAKMNPPKMLPMLITSLQIVQMFFGAFVSSLTYIWRHEHGCDKTTMEQFIWSSILYSTYFILFAHFFCQAYLTPKDKSKTKSQ</sequence>
<evidence type="ECO:0000256" key="8">
    <source>
        <dbReference type="ARBA" id="ARBA00023136"/>
    </source>
</evidence>
<dbReference type="InterPro" id="IPR030457">
    <property type="entry name" value="ELO_CS"/>
</dbReference>
<proteinExistence type="inferred from homology"/>
<keyword evidence="9 10" id="KW-0275">Fatty acid biosynthesis</keyword>
<dbReference type="GO" id="GO:0030148">
    <property type="term" value="P:sphingolipid biosynthetic process"/>
    <property type="evidence" value="ECO:0007669"/>
    <property type="project" value="TreeGrafter"/>
</dbReference>
<feature type="transmembrane region" description="Helical" evidence="10">
    <location>
        <begin position="242"/>
        <end position="260"/>
    </location>
</feature>
<dbReference type="GO" id="GO:0009922">
    <property type="term" value="F:fatty acid elongase activity"/>
    <property type="evidence" value="ECO:0007669"/>
    <property type="project" value="UniProtKB-EC"/>
</dbReference>
<evidence type="ECO:0000256" key="1">
    <source>
        <dbReference type="ARBA" id="ARBA00004141"/>
    </source>
</evidence>
<keyword evidence="8 10" id="KW-0472">Membrane</keyword>
<keyword evidence="11" id="KW-1185">Reference proteome</keyword>
<feature type="transmembrane region" description="Helical" evidence="10">
    <location>
        <begin position="33"/>
        <end position="55"/>
    </location>
</feature>
<dbReference type="Proteomes" id="UP000504623">
    <property type="component" value="Unplaced"/>
</dbReference>
<evidence type="ECO:0000256" key="9">
    <source>
        <dbReference type="ARBA" id="ARBA00023160"/>
    </source>
</evidence>
<keyword evidence="7 10" id="KW-0443">Lipid metabolism</keyword>
<evidence type="ECO:0000256" key="10">
    <source>
        <dbReference type="RuleBase" id="RU361115"/>
    </source>
</evidence>
<feature type="transmembrane region" description="Helical" evidence="10">
    <location>
        <begin position="166"/>
        <end position="185"/>
    </location>
</feature>
<evidence type="ECO:0000313" key="11">
    <source>
        <dbReference type="Proteomes" id="UP000504623"/>
    </source>
</evidence>
<keyword evidence="2 10" id="KW-0444">Lipid biosynthesis</keyword>
<evidence type="ECO:0000256" key="6">
    <source>
        <dbReference type="ARBA" id="ARBA00022989"/>
    </source>
</evidence>
<evidence type="ECO:0000256" key="2">
    <source>
        <dbReference type="ARBA" id="ARBA00022516"/>
    </source>
</evidence>
<dbReference type="AlphaFoldDB" id="A0A9B0WGG1"/>
<feature type="transmembrane region" description="Helical" evidence="10">
    <location>
        <begin position="143"/>
        <end position="160"/>
    </location>
</feature>
<dbReference type="PANTHER" id="PTHR11157:SF68">
    <property type="entry name" value="ELONGATION OF VERY LONG CHAIN FATTY ACIDS PROTEIN 3"/>
    <property type="match status" value="1"/>
</dbReference>
<comment type="subcellular location">
    <subcellularLocation>
        <location evidence="1">Membrane</location>
        <topology evidence="1">Multi-pass membrane protein</topology>
    </subcellularLocation>
</comment>
<evidence type="ECO:0000256" key="7">
    <source>
        <dbReference type="ARBA" id="ARBA00023098"/>
    </source>
</evidence>
<keyword evidence="3 10" id="KW-0808">Transferase</keyword>
<dbReference type="PROSITE" id="PS01188">
    <property type="entry name" value="ELO"/>
    <property type="match status" value="1"/>
</dbReference>
<organism evidence="11 12">
    <name type="scientific">Chrysochloris asiatica</name>
    <name type="common">Cape golden mole</name>
    <dbReference type="NCBI Taxonomy" id="185453"/>
    <lineage>
        <taxon>Eukaryota</taxon>
        <taxon>Metazoa</taxon>
        <taxon>Chordata</taxon>
        <taxon>Craniata</taxon>
        <taxon>Vertebrata</taxon>
        <taxon>Euteleostomi</taxon>
        <taxon>Mammalia</taxon>
        <taxon>Eutheria</taxon>
        <taxon>Afrotheria</taxon>
        <taxon>Chrysochloridae</taxon>
        <taxon>Chrysochlorinae</taxon>
        <taxon>Chrysochloris</taxon>
    </lineage>
</organism>
<evidence type="ECO:0000256" key="3">
    <source>
        <dbReference type="ARBA" id="ARBA00022679"/>
    </source>
</evidence>
<dbReference type="CTD" id="83401"/>
<feature type="transmembrane region" description="Helical" evidence="10">
    <location>
        <begin position="197"/>
        <end position="222"/>
    </location>
</feature>
<dbReference type="InterPro" id="IPR002076">
    <property type="entry name" value="ELO_fam"/>
</dbReference>
<dbReference type="RefSeq" id="XP_006831348.1">
    <property type="nucleotide sequence ID" value="XM_006831285.1"/>
</dbReference>
<dbReference type="GO" id="GO:0034626">
    <property type="term" value="P:fatty acid elongation, polyunsaturated fatty acid"/>
    <property type="evidence" value="ECO:0007669"/>
    <property type="project" value="TreeGrafter"/>
</dbReference>
<dbReference type="EC" id="2.3.1.199" evidence="10"/>
<dbReference type="Pfam" id="PF01151">
    <property type="entry name" value="ELO"/>
    <property type="match status" value="1"/>
</dbReference>
<dbReference type="GO" id="GO:0019367">
    <property type="term" value="P:fatty acid elongation, saturated fatty acid"/>
    <property type="evidence" value="ECO:0007669"/>
    <property type="project" value="TreeGrafter"/>
</dbReference>
<reference evidence="12" key="1">
    <citation type="submission" date="2025-08" db="UniProtKB">
        <authorList>
            <consortium name="RefSeq"/>
        </authorList>
    </citation>
    <scope>IDENTIFICATION</scope>
    <source>
        <tissue evidence="12">Spleen</tissue>
    </source>
</reference>
<dbReference type="GO" id="GO:0005789">
    <property type="term" value="C:endoplasmic reticulum membrane"/>
    <property type="evidence" value="ECO:0007669"/>
    <property type="project" value="TreeGrafter"/>
</dbReference>
<keyword evidence="5 10" id="KW-0276">Fatty acid metabolism</keyword>
<dbReference type="OrthoDB" id="10259681at2759"/>
<evidence type="ECO:0000256" key="4">
    <source>
        <dbReference type="ARBA" id="ARBA00022692"/>
    </source>
</evidence>
<comment type="similarity">
    <text evidence="10">Belongs to the ELO family.</text>
</comment>
<keyword evidence="4 10" id="KW-0812">Transmembrane</keyword>
<dbReference type="GO" id="GO:0034625">
    <property type="term" value="P:fatty acid elongation, monounsaturated fatty acid"/>
    <property type="evidence" value="ECO:0007669"/>
    <property type="project" value="TreeGrafter"/>
</dbReference>
<evidence type="ECO:0000256" key="5">
    <source>
        <dbReference type="ARBA" id="ARBA00022832"/>
    </source>
</evidence>
<comment type="catalytic activity">
    <reaction evidence="10">
        <text>a very-long-chain acyl-CoA + malonyl-CoA + H(+) = a very-long-chain 3-oxoacyl-CoA + CO2 + CoA</text>
        <dbReference type="Rhea" id="RHEA:32727"/>
        <dbReference type="ChEBI" id="CHEBI:15378"/>
        <dbReference type="ChEBI" id="CHEBI:16526"/>
        <dbReference type="ChEBI" id="CHEBI:57287"/>
        <dbReference type="ChEBI" id="CHEBI:57384"/>
        <dbReference type="ChEBI" id="CHEBI:90725"/>
        <dbReference type="ChEBI" id="CHEBI:90736"/>
        <dbReference type="EC" id="2.3.1.199"/>
    </reaction>
</comment>
<evidence type="ECO:0000313" key="12">
    <source>
        <dbReference type="RefSeq" id="XP_006831348.1"/>
    </source>
</evidence>
<name>A0A9B0WGG1_CHRAS</name>
<gene>
    <name evidence="12" type="primary">ELOVL3</name>
</gene>
<keyword evidence="6 10" id="KW-1133">Transmembrane helix</keyword>
<protein>
    <recommendedName>
        <fullName evidence="10">Elongation of very long chain fatty acids protein</fullName>
        <ecNumber evidence="10">2.3.1.199</ecNumber>
    </recommendedName>
    <alternativeName>
        <fullName evidence="10">Very-long-chain 3-oxoacyl-CoA synthase</fullName>
    </alternativeName>
</protein>